<sequence>MIELKKISPEDTLEVSKMKDKFNRYVMQMKIQWSELSFEERKDLYAKLRKVEDKLSQYE</sequence>
<organism evidence="1 2">
    <name type="scientific">Rhodocytophaga aerolata</name>
    <dbReference type="NCBI Taxonomy" id="455078"/>
    <lineage>
        <taxon>Bacteria</taxon>
        <taxon>Pseudomonadati</taxon>
        <taxon>Bacteroidota</taxon>
        <taxon>Cytophagia</taxon>
        <taxon>Cytophagales</taxon>
        <taxon>Rhodocytophagaceae</taxon>
        <taxon>Rhodocytophaga</taxon>
    </lineage>
</organism>
<dbReference type="Proteomes" id="UP001168528">
    <property type="component" value="Unassembled WGS sequence"/>
</dbReference>
<accession>A0ABT8RG29</accession>
<evidence type="ECO:0000313" key="2">
    <source>
        <dbReference type="Proteomes" id="UP001168528"/>
    </source>
</evidence>
<reference evidence="1" key="1">
    <citation type="submission" date="2023-07" db="EMBL/GenBank/DDBJ databases">
        <title>The genome sequence of Rhodocytophaga aerolata KACC 12507.</title>
        <authorList>
            <person name="Zhang X."/>
        </authorList>
    </citation>
    <scope>NUCLEOTIDE SEQUENCE</scope>
    <source>
        <strain evidence="1">KACC 12507</strain>
    </source>
</reference>
<comment type="caution">
    <text evidence="1">The sequence shown here is derived from an EMBL/GenBank/DDBJ whole genome shotgun (WGS) entry which is preliminary data.</text>
</comment>
<protein>
    <recommendedName>
        <fullName evidence="3">Lacal_2735 family protein</fullName>
    </recommendedName>
</protein>
<dbReference type="RefSeq" id="WP_302041872.1">
    <property type="nucleotide sequence ID" value="NZ_JAUKPO010000042.1"/>
</dbReference>
<keyword evidence="2" id="KW-1185">Reference proteome</keyword>
<evidence type="ECO:0008006" key="3">
    <source>
        <dbReference type="Google" id="ProtNLM"/>
    </source>
</evidence>
<dbReference type="EMBL" id="JAUKPO010000042">
    <property type="protein sequence ID" value="MDO1451072.1"/>
    <property type="molecule type" value="Genomic_DNA"/>
</dbReference>
<evidence type="ECO:0000313" key="1">
    <source>
        <dbReference type="EMBL" id="MDO1451072.1"/>
    </source>
</evidence>
<proteinExistence type="predicted"/>
<gene>
    <name evidence="1" type="ORF">Q0590_32660</name>
</gene>
<name>A0ABT8RG29_9BACT</name>